<dbReference type="Gene3D" id="3.30.2350.10">
    <property type="entry name" value="Pseudouridine synthase"/>
    <property type="match status" value="1"/>
</dbReference>
<dbReference type="CDD" id="cd02869">
    <property type="entry name" value="PseudoU_synth_RluA_like"/>
    <property type="match status" value="1"/>
</dbReference>
<keyword evidence="3" id="KW-1185">Reference proteome</keyword>
<dbReference type="Pfam" id="PF00849">
    <property type="entry name" value="PseudoU_synth_2"/>
    <property type="match status" value="1"/>
</dbReference>
<dbReference type="Proteomes" id="UP001193680">
    <property type="component" value="Unassembled WGS sequence"/>
</dbReference>
<name>A0ABS0BZB7_9GAMM</name>
<gene>
    <name evidence="2" type="ORF">H8792_008625</name>
</gene>
<dbReference type="InterPro" id="IPR020103">
    <property type="entry name" value="PsdUridine_synth_cat_dom_sf"/>
</dbReference>
<accession>A0ABS0BZB7</accession>
<dbReference type="EMBL" id="JACBGI020000017">
    <property type="protein sequence ID" value="MBF6058403.1"/>
    <property type="molecule type" value="Genomic_DNA"/>
</dbReference>
<dbReference type="InterPro" id="IPR050188">
    <property type="entry name" value="RluA_PseudoU_synthase"/>
</dbReference>
<sequence>MSDRQQPQHFHTELTAPQTALQALAGLEVFSNSDLKRLAQNGAVWLSRFDSKRGTYRKPERLRRLKNELRQQDRLDLYYHPQLDRPCTHEPLLIADFKDYSLWLKPRGVMSQGSKYGDACTLYRWVEVQNTRPCWIVHRLDRATQGLMLLAHNKKLAQTLTSLFENRRIEKRYQANVHGLLAEAISIDTPIDDRQALSHIHPLYTFERNGSQCTRVEVKIDTGRKHQIRRHLSAIGHPVIGDRLHGDKVLDQCHFADINLQLTAYRLRFECPISDEMQEFKLDEKQLDLLHPQIQQAT</sequence>
<organism evidence="2 3">
    <name type="scientific">Thiomicrorhabdus heinhorstiae</name>
    <dbReference type="NCBI Taxonomy" id="2748010"/>
    <lineage>
        <taxon>Bacteria</taxon>
        <taxon>Pseudomonadati</taxon>
        <taxon>Pseudomonadota</taxon>
        <taxon>Gammaproteobacteria</taxon>
        <taxon>Thiotrichales</taxon>
        <taxon>Piscirickettsiaceae</taxon>
        <taxon>Thiomicrorhabdus</taxon>
    </lineage>
</organism>
<dbReference type="SUPFAM" id="SSF55120">
    <property type="entry name" value="Pseudouridine synthase"/>
    <property type="match status" value="1"/>
</dbReference>
<dbReference type="PANTHER" id="PTHR21600">
    <property type="entry name" value="MITOCHONDRIAL RNA PSEUDOURIDINE SYNTHASE"/>
    <property type="match status" value="1"/>
</dbReference>
<comment type="caution">
    <text evidence="2">The sequence shown here is derived from an EMBL/GenBank/DDBJ whole genome shotgun (WGS) entry which is preliminary data.</text>
</comment>
<proteinExistence type="predicted"/>
<evidence type="ECO:0000313" key="3">
    <source>
        <dbReference type="Proteomes" id="UP001193680"/>
    </source>
</evidence>
<protein>
    <submittedName>
        <fullName evidence="2">RluA family pseudouridine synthase</fullName>
    </submittedName>
</protein>
<reference evidence="2 3" key="1">
    <citation type="submission" date="2020-11" db="EMBL/GenBank/DDBJ databases">
        <title>Sulfur oxidizing isolate from Hospital Hole Sinkhole.</title>
        <authorList>
            <person name="Scott K.M."/>
        </authorList>
    </citation>
    <scope>NUCLEOTIDE SEQUENCE [LARGE SCALE GENOMIC DNA]</scope>
    <source>
        <strain evidence="2 3">HH1</strain>
    </source>
</reference>
<evidence type="ECO:0000259" key="1">
    <source>
        <dbReference type="Pfam" id="PF00849"/>
    </source>
</evidence>
<dbReference type="RefSeq" id="WP_185978547.1">
    <property type="nucleotide sequence ID" value="NZ_JACBGI020000017.1"/>
</dbReference>
<evidence type="ECO:0000313" key="2">
    <source>
        <dbReference type="EMBL" id="MBF6058403.1"/>
    </source>
</evidence>
<dbReference type="InterPro" id="IPR006145">
    <property type="entry name" value="PsdUridine_synth_RsuA/RluA"/>
</dbReference>
<feature type="domain" description="Pseudouridine synthase RsuA/RluA-like" evidence="1">
    <location>
        <begin position="99"/>
        <end position="234"/>
    </location>
</feature>